<proteinExistence type="predicted"/>
<evidence type="ECO:0000313" key="3">
    <source>
        <dbReference type="Proteomes" id="UP000515596"/>
    </source>
</evidence>
<dbReference type="InterPro" id="IPR014070">
    <property type="entry name" value="WPE_wolbac"/>
</dbReference>
<accession>A0A7G5CED9</accession>
<protein>
    <submittedName>
        <fullName evidence="2">Uncharacterized protein</fullName>
    </submittedName>
</protein>
<name>A0A7G5CED9_WOLPI</name>
<keyword evidence="1" id="KW-0472">Membrane</keyword>
<dbReference type="Proteomes" id="UP000515596">
    <property type="component" value="Chromosome"/>
</dbReference>
<keyword evidence="1" id="KW-1133">Transmembrane helix</keyword>
<gene>
    <name evidence="2" type="ORF">HC356_04945</name>
</gene>
<evidence type="ECO:0000313" key="2">
    <source>
        <dbReference type="EMBL" id="QMV47573.1"/>
    </source>
</evidence>
<keyword evidence="1" id="KW-0812">Transmembrane</keyword>
<evidence type="ECO:0000256" key="1">
    <source>
        <dbReference type="SAM" id="Phobius"/>
    </source>
</evidence>
<dbReference type="AlphaFoldDB" id="A0A7G5CED9"/>
<sequence length="71" mass="8281">MPDWNDTCISLYHQSLLFNVIPVPLFLVIPVPRHWDPEKLIMYYTTFSIKSWIPVPSTGMTPLLGSFSYKH</sequence>
<reference evidence="2 3" key="1">
    <citation type="journal article" date="2020" name="Mol. Biol. Evol.">
        <title>Life and death of selfish genes: comparative genomics reveals the dynamic evolution of cytoplasmic incompatibility.</title>
        <authorList>
            <person name="Martinez J."/>
            <person name="Klasson L."/>
            <person name="Welch J."/>
            <person name="Jiggins F.M."/>
        </authorList>
    </citation>
    <scope>NUCLEOTIDE SEQUENCE [LARGE SCALE GENOMIC DNA]</scope>
    <source>
        <strain evidence="2">WNik</strain>
    </source>
</reference>
<feature type="transmembrane region" description="Helical" evidence="1">
    <location>
        <begin position="12"/>
        <end position="32"/>
    </location>
</feature>
<dbReference type="EMBL" id="CP050530">
    <property type="protein sequence ID" value="QMV47573.1"/>
    <property type="molecule type" value="Genomic_DNA"/>
</dbReference>
<organism evidence="2 3">
    <name type="scientific">Wolbachia pipientis</name>
    <dbReference type="NCBI Taxonomy" id="955"/>
    <lineage>
        <taxon>Bacteria</taxon>
        <taxon>Pseudomonadati</taxon>
        <taxon>Pseudomonadota</taxon>
        <taxon>Alphaproteobacteria</taxon>
        <taxon>Rickettsiales</taxon>
        <taxon>Anaplasmataceae</taxon>
        <taxon>Wolbachieae</taxon>
        <taxon>Wolbachia</taxon>
    </lineage>
</organism>
<dbReference type="NCBIfam" id="TIGR02697">
    <property type="entry name" value="WPE_wolbac"/>
    <property type="match status" value="1"/>
</dbReference>